<evidence type="ECO:0000256" key="4">
    <source>
        <dbReference type="SAM" id="MobiDB-lite"/>
    </source>
</evidence>
<proteinExistence type="predicted"/>
<dbReference type="EMBL" id="JAVDPY010000001">
    <property type="protein sequence ID" value="MDR6332040.1"/>
    <property type="molecule type" value="Genomic_DNA"/>
</dbReference>
<dbReference type="InterPro" id="IPR016177">
    <property type="entry name" value="DNA-bd_dom_sf"/>
</dbReference>
<evidence type="ECO:0000256" key="2">
    <source>
        <dbReference type="ARBA" id="ARBA00023125"/>
    </source>
</evidence>
<keyword evidence="3" id="KW-0804">Transcription</keyword>
<keyword evidence="1" id="KW-0805">Transcription regulation</keyword>
<accession>A0A9W6FJ11</accession>
<dbReference type="Proteomes" id="UP001245370">
    <property type="component" value="Unassembled WGS sequence"/>
</dbReference>
<evidence type="ECO:0000313" key="8">
    <source>
        <dbReference type="Proteomes" id="UP001144397"/>
    </source>
</evidence>
<dbReference type="GO" id="GO:0003677">
    <property type="term" value="F:DNA binding"/>
    <property type="evidence" value="ECO:0007669"/>
    <property type="project" value="UniProtKB-KW"/>
</dbReference>
<keyword evidence="9" id="KW-1185">Reference proteome</keyword>
<dbReference type="PROSITE" id="PS51032">
    <property type="entry name" value="AP2_ERF"/>
    <property type="match status" value="1"/>
</dbReference>
<evidence type="ECO:0000256" key="1">
    <source>
        <dbReference type="ARBA" id="ARBA00023015"/>
    </source>
</evidence>
<gene>
    <name evidence="7" type="ORF">GGQ86_000487</name>
    <name evidence="6" type="ORF">XFLAVUS301_18880</name>
</gene>
<dbReference type="GeneID" id="95762678"/>
<feature type="domain" description="AP2/ERF" evidence="5">
    <location>
        <begin position="148"/>
        <end position="204"/>
    </location>
</feature>
<organism evidence="6 8">
    <name type="scientific">Xanthobacter flavus</name>
    <dbReference type="NCBI Taxonomy" id="281"/>
    <lineage>
        <taxon>Bacteria</taxon>
        <taxon>Pseudomonadati</taxon>
        <taxon>Pseudomonadota</taxon>
        <taxon>Alphaproteobacteria</taxon>
        <taxon>Hyphomicrobiales</taxon>
        <taxon>Xanthobacteraceae</taxon>
        <taxon>Xanthobacter</taxon>
    </lineage>
</organism>
<keyword evidence="2" id="KW-0238">DNA-binding</keyword>
<reference evidence="6" key="1">
    <citation type="submission" date="2022-12" db="EMBL/GenBank/DDBJ databases">
        <title>Reference genome sequencing for broad-spectrum identification of bacterial and archaeal isolates by mass spectrometry.</title>
        <authorList>
            <person name="Sekiguchi Y."/>
            <person name="Tourlousse D.M."/>
        </authorList>
    </citation>
    <scope>NUCLEOTIDE SEQUENCE</scope>
    <source>
        <strain evidence="6">301</strain>
    </source>
</reference>
<dbReference type="PANTHER" id="PTHR31677">
    <property type="entry name" value="AP2 DOMAIN CLASS TRANSCRIPTION FACTOR"/>
    <property type="match status" value="1"/>
</dbReference>
<evidence type="ECO:0000256" key="3">
    <source>
        <dbReference type="ARBA" id="ARBA00023163"/>
    </source>
</evidence>
<feature type="region of interest" description="Disordered" evidence="4">
    <location>
        <begin position="132"/>
        <end position="153"/>
    </location>
</feature>
<dbReference type="CDD" id="cd00018">
    <property type="entry name" value="AP2"/>
    <property type="match status" value="1"/>
</dbReference>
<reference evidence="7 9" key="2">
    <citation type="submission" date="2023-07" db="EMBL/GenBank/DDBJ databases">
        <title>Genomic Encyclopedia of Type Strains, Phase IV (KMG-IV): sequencing the most valuable type-strain genomes for metagenomic binning, comparative biology and taxonomic classification.</title>
        <authorList>
            <person name="Goeker M."/>
        </authorList>
    </citation>
    <scope>NUCLEOTIDE SEQUENCE [LARGE SCALE GENOMIC DNA]</scope>
    <source>
        <strain evidence="7 9">DSM 338</strain>
    </source>
</reference>
<dbReference type="InterPro" id="IPR001471">
    <property type="entry name" value="AP2/ERF_dom"/>
</dbReference>
<name>A0A9W6FJ11_XANFL</name>
<evidence type="ECO:0000313" key="9">
    <source>
        <dbReference type="Proteomes" id="UP001245370"/>
    </source>
</evidence>
<protein>
    <recommendedName>
        <fullName evidence="5">AP2/ERF domain-containing protein</fullName>
    </recommendedName>
</protein>
<dbReference type="Pfam" id="PF00847">
    <property type="entry name" value="AP2"/>
    <property type="match status" value="1"/>
</dbReference>
<dbReference type="PANTHER" id="PTHR31677:SF196">
    <property type="entry name" value="ETHYLENE-RESPONSIVE TRANSCRIPTION FACTOR ERF109"/>
    <property type="match status" value="1"/>
</dbReference>
<evidence type="ECO:0000313" key="6">
    <source>
        <dbReference type="EMBL" id="GLI22214.1"/>
    </source>
</evidence>
<sequence>MTTSTNGIIVVPDNDRANRRLAELGFQPLAPRKRPLRPVWVFGDTAHVPLTRQLTALVAVEDASLAAAFNWSAIVVNAGKGVYAATHGHTLGGGRNLLLHRLLLPPSAGLVVSLRDGNGLDCRRPNLRLASKTEARRPRPPHRNNTSGFKGVTLDHTTGRWQAQITANRRYRTLGTFGTREEAAVAYDKAARELHGDFARTNASLGLL</sequence>
<dbReference type="RefSeq" id="WP_281807266.1">
    <property type="nucleotide sequence ID" value="NZ_BSDO01000002.1"/>
</dbReference>
<dbReference type="Gene3D" id="3.30.730.10">
    <property type="entry name" value="AP2/ERF domain"/>
    <property type="match status" value="1"/>
</dbReference>
<evidence type="ECO:0000259" key="5">
    <source>
        <dbReference type="PROSITE" id="PS51032"/>
    </source>
</evidence>
<comment type="caution">
    <text evidence="6">The sequence shown here is derived from an EMBL/GenBank/DDBJ whole genome shotgun (WGS) entry which is preliminary data.</text>
</comment>
<dbReference type="SMART" id="SM00380">
    <property type="entry name" value="AP2"/>
    <property type="match status" value="1"/>
</dbReference>
<dbReference type="AlphaFoldDB" id="A0A9W6FJ11"/>
<dbReference type="GO" id="GO:0003700">
    <property type="term" value="F:DNA-binding transcription factor activity"/>
    <property type="evidence" value="ECO:0007669"/>
    <property type="project" value="InterPro"/>
</dbReference>
<dbReference type="EMBL" id="BSDO01000002">
    <property type="protein sequence ID" value="GLI22214.1"/>
    <property type="molecule type" value="Genomic_DNA"/>
</dbReference>
<dbReference type="Proteomes" id="UP001144397">
    <property type="component" value="Unassembled WGS sequence"/>
</dbReference>
<evidence type="ECO:0000313" key="7">
    <source>
        <dbReference type="EMBL" id="MDR6332040.1"/>
    </source>
</evidence>
<dbReference type="InterPro" id="IPR036955">
    <property type="entry name" value="AP2/ERF_dom_sf"/>
</dbReference>
<dbReference type="SUPFAM" id="SSF54171">
    <property type="entry name" value="DNA-binding domain"/>
    <property type="match status" value="1"/>
</dbReference>